<dbReference type="InterPro" id="IPR003583">
    <property type="entry name" value="Hlx-hairpin-Hlx_DNA-bd_motif"/>
</dbReference>
<keyword evidence="3" id="KW-1185">Reference proteome</keyword>
<dbReference type="GO" id="GO:0015628">
    <property type="term" value="P:protein secretion by the type II secretion system"/>
    <property type="evidence" value="ECO:0007669"/>
    <property type="project" value="TreeGrafter"/>
</dbReference>
<evidence type="ECO:0000313" key="2">
    <source>
        <dbReference type="EMBL" id="MSV24017.1"/>
    </source>
</evidence>
<sequence length="190" mass="19938">MPIYKKPLLILLVLLAAAGGSMIYGWYGQSAEVVDSASGQETNGRAGHVLTVYVTGAVNKPGVVCVEEGARAADAVNACGGLLPVADRDRINLARPLKDGEQLRIPEKQTGAAGNPAGAAGQAKSDHGMVNINTAGEKELDSLPGIGPAMAKRIIEYREKEGGFQSLEDLRKVKGIGEAKFNKLKDKICL</sequence>
<dbReference type="InterPro" id="IPR004509">
    <property type="entry name" value="Competence_ComEA_HhH"/>
</dbReference>
<name>A0A6I2US11_9FIRM</name>
<dbReference type="GO" id="GO:0015627">
    <property type="term" value="C:type II protein secretion system complex"/>
    <property type="evidence" value="ECO:0007669"/>
    <property type="project" value="TreeGrafter"/>
</dbReference>
<protein>
    <submittedName>
        <fullName evidence="2">ComEA family DNA-binding protein</fullName>
    </submittedName>
</protein>
<dbReference type="RefSeq" id="WP_154619752.1">
    <property type="nucleotide sequence ID" value="NZ_VUNL01000002.1"/>
</dbReference>
<dbReference type="Proteomes" id="UP000430222">
    <property type="component" value="Unassembled WGS sequence"/>
</dbReference>
<reference evidence="2 3" key="1">
    <citation type="submission" date="2019-08" db="EMBL/GenBank/DDBJ databases">
        <title>In-depth cultivation of the pig gut microbiome towards novel bacterial diversity and tailored functional studies.</title>
        <authorList>
            <person name="Wylensek D."/>
            <person name="Hitch T.C.A."/>
            <person name="Clavel T."/>
        </authorList>
    </citation>
    <scope>NUCLEOTIDE SEQUENCE [LARGE SCALE GENOMIC DNA]</scope>
    <source>
        <strain evidence="3">WCA-380-WT-3B3</strain>
    </source>
</reference>
<proteinExistence type="predicted"/>
<gene>
    <name evidence="2" type="ORF">FYJ78_02210</name>
</gene>
<dbReference type="Gene3D" id="1.10.150.320">
    <property type="entry name" value="Photosystem II 12 kDa extrinsic protein"/>
    <property type="match status" value="1"/>
</dbReference>
<dbReference type="PANTHER" id="PTHR21180:SF32">
    <property type="entry name" value="ENDONUCLEASE_EXONUCLEASE_PHOSPHATASE FAMILY DOMAIN-CONTAINING PROTEIN 1"/>
    <property type="match status" value="1"/>
</dbReference>
<comment type="caution">
    <text evidence="2">The sequence shown here is derived from an EMBL/GenBank/DDBJ whole genome shotgun (WGS) entry which is preliminary data.</text>
</comment>
<feature type="domain" description="Helix-hairpin-helix DNA-binding motif class 1" evidence="1">
    <location>
        <begin position="138"/>
        <end position="157"/>
    </location>
</feature>
<organism evidence="2 3">
    <name type="scientific">Selenomonas montiformis</name>
    <dbReference type="NCBI Taxonomy" id="2652285"/>
    <lineage>
        <taxon>Bacteria</taxon>
        <taxon>Bacillati</taxon>
        <taxon>Bacillota</taxon>
        <taxon>Negativicutes</taxon>
        <taxon>Selenomonadales</taxon>
        <taxon>Selenomonadaceae</taxon>
        <taxon>Selenomonas</taxon>
    </lineage>
</organism>
<dbReference type="SMART" id="SM00278">
    <property type="entry name" value="HhH1"/>
    <property type="match status" value="2"/>
</dbReference>
<dbReference type="SUPFAM" id="SSF47781">
    <property type="entry name" value="RuvA domain 2-like"/>
    <property type="match status" value="1"/>
</dbReference>
<dbReference type="InterPro" id="IPR051675">
    <property type="entry name" value="Endo/Exo/Phosphatase_dom_1"/>
</dbReference>
<dbReference type="Pfam" id="PF12836">
    <property type="entry name" value="HHH_3"/>
    <property type="match status" value="1"/>
</dbReference>
<dbReference type="GO" id="GO:0003677">
    <property type="term" value="F:DNA binding"/>
    <property type="evidence" value="ECO:0007669"/>
    <property type="project" value="UniProtKB-KW"/>
</dbReference>
<dbReference type="EMBL" id="VUNL01000002">
    <property type="protein sequence ID" value="MSV24017.1"/>
    <property type="molecule type" value="Genomic_DNA"/>
</dbReference>
<dbReference type="AlphaFoldDB" id="A0A6I2US11"/>
<keyword evidence="2" id="KW-0238">DNA-binding</keyword>
<feature type="domain" description="Helix-hairpin-helix DNA-binding motif class 1" evidence="1">
    <location>
        <begin position="168"/>
        <end position="187"/>
    </location>
</feature>
<evidence type="ECO:0000313" key="3">
    <source>
        <dbReference type="Proteomes" id="UP000430222"/>
    </source>
</evidence>
<dbReference type="NCBIfam" id="TIGR00426">
    <property type="entry name" value="competence protein ComEA helix-hairpin-helix repeat region"/>
    <property type="match status" value="1"/>
</dbReference>
<dbReference type="Gene3D" id="3.10.560.10">
    <property type="entry name" value="Outer membrane lipoprotein wza domain like"/>
    <property type="match status" value="1"/>
</dbReference>
<accession>A0A6I2US11</accession>
<dbReference type="Pfam" id="PF10531">
    <property type="entry name" value="SLBB"/>
    <property type="match status" value="1"/>
</dbReference>
<evidence type="ECO:0000259" key="1">
    <source>
        <dbReference type="SMART" id="SM00278"/>
    </source>
</evidence>
<dbReference type="InterPro" id="IPR019554">
    <property type="entry name" value="Soluble_ligand-bd"/>
</dbReference>
<dbReference type="GO" id="GO:0006281">
    <property type="term" value="P:DNA repair"/>
    <property type="evidence" value="ECO:0007669"/>
    <property type="project" value="InterPro"/>
</dbReference>
<dbReference type="InterPro" id="IPR010994">
    <property type="entry name" value="RuvA_2-like"/>
</dbReference>
<dbReference type="PANTHER" id="PTHR21180">
    <property type="entry name" value="ENDONUCLEASE/EXONUCLEASE/PHOSPHATASE FAMILY DOMAIN-CONTAINING PROTEIN 1"/>
    <property type="match status" value="1"/>
</dbReference>